<keyword evidence="2" id="KW-1185">Reference proteome</keyword>
<dbReference type="Proteomes" id="UP001153365">
    <property type="component" value="Unassembled WGS sequence"/>
</dbReference>
<dbReference type="AlphaFoldDB" id="A0AAV0B4H5"/>
<reference evidence="1" key="1">
    <citation type="submission" date="2022-06" db="EMBL/GenBank/DDBJ databases">
        <authorList>
            <consortium name="SYNGENTA / RWTH Aachen University"/>
        </authorList>
    </citation>
    <scope>NUCLEOTIDE SEQUENCE</scope>
</reference>
<accession>A0AAV0B4H5</accession>
<gene>
    <name evidence="1" type="ORF">PPACK8108_LOCUS11084</name>
</gene>
<protein>
    <submittedName>
        <fullName evidence="1">Uncharacterized protein</fullName>
    </submittedName>
</protein>
<organism evidence="1 2">
    <name type="scientific">Phakopsora pachyrhizi</name>
    <name type="common">Asian soybean rust disease fungus</name>
    <dbReference type="NCBI Taxonomy" id="170000"/>
    <lineage>
        <taxon>Eukaryota</taxon>
        <taxon>Fungi</taxon>
        <taxon>Dikarya</taxon>
        <taxon>Basidiomycota</taxon>
        <taxon>Pucciniomycotina</taxon>
        <taxon>Pucciniomycetes</taxon>
        <taxon>Pucciniales</taxon>
        <taxon>Phakopsoraceae</taxon>
        <taxon>Phakopsora</taxon>
    </lineage>
</organism>
<evidence type="ECO:0000313" key="2">
    <source>
        <dbReference type="Proteomes" id="UP001153365"/>
    </source>
</evidence>
<dbReference type="EMBL" id="CALTRL010002555">
    <property type="protein sequence ID" value="CAH7675987.1"/>
    <property type="molecule type" value="Genomic_DNA"/>
</dbReference>
<sequence>MKNDSDRVSVYLCLNLAPVGIYPSVKGCSLGRCLWHGIYRCTTLSQNIDNLRNPEEKLVKTSRLEITIGGWSIRIPVSRKISIESDYHFVVVCCLVQWVVRLQDSLQSPDSAHSEPGLEYPPSTCLRLCRQKKTLSNQSVKTVLLFAEKLGVKIQGD</sequence>
<proteinExistence type="predicted"/>
<evidence type="ECO:0000313" key="1">
    <source>
        <dbReference type="EMBL" id="CAH7675987.1"/>
    </source>
</evidence>
<name>A0AAV0B4H5_PHAPC</name>
<comment type="caution">
    <text evidence="1">The sequence shown here is derived from an EMBL/GenBank/DDBJ whole genome shotgun (WGS) entry which is preliminary data.</text>
</comment>